<dbReference type="GO" id="GO:0016279">
    <property type="term" value="F:protein-lysine N-methyltransferase activity"/>
    <property type="evidence" value="ECO:0007669"/>
    <property type="project" value="InterPro"/>
</dbReference>
<dbReference type="AlphaFoldDB" id="A0A0B6ZUH9"/>
<dbReference type="PANTHER" id="PTHR13271:SF151">
    <property type="entry name" value="SET DOMAIN-CONTAINING PROTEIN 4"/>
    <property type="match status" value="1"/>
</dbReference>
<organism evidence="3">
    <name type="scientific">Arion vulgaris</name>
    <dbReference type="NCBI Taxonomy" id="1028688"/>
    <lineage>
        <taxon>Eukaryota</taxon>
        <taxon>Metazoa</taxon>
        <taxon>Spiralia</taxon>
        <taxon>Lophotrochozoa</taxon>
        <taxon>Mollusca</taxon>
        <taxon>Gastropoda</taxon>
        <taxon>Heterobranchia</taxon>
        <taxon>Euthyneura</taxon>
        <taxon>Panpulmonata</taxon>
        <taxon>Eupulmonata</taxon>
        <taxon>Stylommatophora</taxon>
        <taxon>Helicina</taxon>
        <taxon>Arionoidea</taxon>
        <taxon>Arionidae</taxon>
        <taxon>Arion</taxon>
    </lineage>
</organism>
<dbReference type="CDD" id="cd19177">
    <property type="entry name" value="SET_SETD4"/>
    <property type="match status" value="1"/>
</dbReference>
<dbReference type="EMBL" id="HACG01024540">
    <property type="protein sequence ID" value="CEK71405.1"/>
    <property type="molecule type" value="Transcribed_RNA"/>
</dbReference>
<dbReference type="InterPro" id="IPR001214">
    <property type="entry name" value="SET_dom"/>
</dbReference>
<dbReference type="PANTHER" id="PTHR13271">
    <property type="entry name" value="UNCHARACTERIZED PUTATIVE METHYLTRANSFERASE"/>
    <property type="match status" value="1"/>
</dbReference>
<reference evidence="3" key="1">
    <citation type="submission" date="2014-12" db="EMBL/GenBank/DDBJ databases">
        <title>Insight into the proteome of Arion vulgaris.</title>
        <authorList>
            <person name="Aradska J."/>
            <person name="Bulat T."/>
            <person name="Smidak R."/>
            <person name="Sarate P."/>
            <person name="Gangsoo J."/>
            <person name="Sialana F."/>
            <person name="Bilban M."/>
            <person name="Lubec G."/>
        </authorList>
    </citation>
    <scope>NUCLEOTIDE SEQUENCE</scope>
    <source>
        <tissue evidence="3">Skin</tissue>
    </source>
</reference>
<proteinExistence type="predicted"/>
<dbReference type="Pfam" id="PF09273">
    <property type="entry name" value="Rubis-subs-bind"/>
    <property type="match status" value="1"/>
</dbReference>
<dbReference type="Gene3D" id="3.90.1410.10">
    <property type="entry name" value="set domain protein methyltransferase, domain 1"/>
    <property type="match status" value="1"/>
</dbReference>
<dbReference type="Pfam" id="PF00856">
    <property type="entry name" value="SET"/>
    <property type="match status" value="1"/>
</dbReference>
<dbReference type="InterPro" id="IPR015353">
    <property type="entry name" value="Rubisco_LSMT_subst-bd"/>
</dbReference>
<evidence type="ECO:0000313" key="3">
    <source>
        <dbReference type="EMBL" id="CEK71405.1"/>
    </source>
</evidence>
<dbReference type="InterPro" id="IPR050600">
    <property type="entry name" value="SETD3_SETD6_MTase"/>
</dbReference>
<accession>A0A0B6ZUH9</accession>
<evidence type="ECO:0000256" key="1">
    <source>
        <dbReference type="SAM" id="MobiDB-lite"/>
    </source>
</evidence>
<dbReference type="SUPFAM" id="SSF82199">
    <property type="entry name" value="SET domain"/>
    <property type="match status" value="1"/>
</dbReference>
<feature type="region of interest" description="Disordered" evidence="1">
    <location>
        <begin position="1"/>
        <end position="23"/>
    </location>
</feature>
<sequence length="433" mass="49680">MRKLGRCGRQRRSNHKDRISQGISQTHQPEYVILLQWMKTTIGNSQWKSSCWHCLEPAYFKDTGRGLRATKNFRPGEAIISIPLQFLITTSTVFDSDIGAVLLKENKQLTPQQLLTIFLVIERYQGDKSPWFPYINTLPQTYSTPLYFSKKEMNLLTPYARSSAVQAEERFNKAFDIIKTIFQNSLSSFDRMCNESDIKWAWSTVNTRSVYFQTFPHPILILDPEESHLALAPFLDLLNHLDSSKMSAGINARTNCYDIVTLDTYKKHEQVFICYGAHDNVKLLINYGFTLQSNINNSYIFTLDEISACLLDHIQYIDRKVSIVKEAQMDKNLACTVDGVSWSLMTTLKIFALQWKQLSLWKKLIQGATLSEENDKQAHEMASKLIKAALIKAQKHLEFVNTQPQSTNFDLLISLSLDDVHILEGSLSSLRED</sequence>
<name>A0A0B6ZUH9_9EUPU</name>
<dbReference type="InterPro" id="IPR046341">
    <property type="entry name" value="SET_dom_sf"/>
</dbReference>
<dbReference type="InterPro" id="IPR044429">
    <property type="entry name" value="SETD4_SET"/>
</dbReference>
<feature type="compositionally biased region" description="Basic residues" evidence="1">
    <location>
        <begin position="1"/>
        <end position="15"/>
    </location>
</feature>
<gene>
    <name evidence="3" type="primary">ORF78243</name>
</gene>
<protein>
    <recommendedName>
        <fullName evidence="2">SET domain-containing protein</fullName>
    </recommendedName>
</protein>
<evidence type="ECO:0000259" key="2">
    <source>
        <dbReference type="PROSITE" id="PS50280"/>
    </source>
</evidence>
<feature type="domain" description="SET" evidence="2">
    <location>
        <begin position="53"/>
        <end position="276"/>
    </location>
</feature>
<dbReference type="PROSITE" id="PS50280">
    <property type="entry name" value="SET"/>
    <property type="match status" value="1"/>
</dbReference>